<dbReference type="EMBL" id="BAAAIE010000007">
    <property type="protein sequence ID" value="GAA0972870.1"/>
    <property type="molecule type" value="Genomic_DNA"/>
</dbReference>
<reference evidence="1 2" key="1">
    <citation type="journal article" date="2019" name="Int. J. Syst. Evol. Microbiol.">
        <title>The Global Catalogue of Microorganisms (GCM) 10K type strain sequencing project: providing services to taxonomists for standard genome sequencing and annotation.</title>
        <authorList>
            <consortium name="The Broad Institute Genomics Platform"/>
            <consortium name="The Broad Institute Genome Sequencing Center for Infectious Disease"/>
            <person name="Wu L."/>
            <person name="Ma J."/>
        </authorList>
    </citation>
    <scope>NUCLEOTIDE SEQUENCE [LARGE SCALE GENOMIC DNA]</scope>
    <source>
        <strain evidence="1 2">JCM 11445</strain>
    </source>
</reference>
<comment type="caution">
    <text evidence="1">The sequence shown here is derived from an EMBL/GenBank/DDBJ whole genome shotgun (WGS) entry which is preliminary data.</text>
</comment>
<keyword evidence="2" id="KW-1185">Reference proteome</keyword>
<evidence type="ECO:0000313" key="2">
    <source>
        <dbReference type="Proteomes" id="UP001500033"/>
    </source>
</evidence>
<protein>
    <submittedName>
        <fullName evidence="1">Uncharacterized protein</fullName>
    </submittedName>
</protein>
<sequence length="74" mass="8276">MTRRTTGNRPGCRGALIERSEMAEPAAAEEAEALANFPVADPDDPAEHYWDMYTRRDRVEQFHPESPAMRATAG</sequence>
<evidence type="ECO:0000313" key="1">
    <source>
        <dbReference type="EMBL" id="GAA0972870.1"/>
    </source>
</evidence>
<gene>
    <name evidence="1" type="ORF">GCM10009576_017430</name>
</gene>
<dbReference type="Proteomes" id="UP001500033">
    <property type="component" value="Unassembled WGS sequence"/>
</dbReference>
<name>A0ABN1S4E8_9ACTN</name>
<accession>A0ABN1S4E8</accession>
<organism evidence="1 2">
    <name type="scientific">Streptomyces rhizosphaericus</name>
    <dbReference type="NCBI Taxonomy" id="114699"/>
    <lineage>
        <taxon>Bacteria</taxon>
        <taxon>Bacillati</taxon>
        <taxon>Actinomycetota</taxon>
        <taxon>Actinomycetes</taxon>
        <taxon>Kitasatosporales</taxon>
        <taxon>Streptomycetaceae</taxon>
        <taxon>Streptomyces</taxon>
        <taxon>Streptomyces violaceusniger group</taxon>
    </lineage>
</organism>
<proteinExistence type="predicted"/>